<dbReference type="PANTHER" id="PTHR44329">
    <property type="entry name" value="SERINE/THREONINE-PROTEIN KINASE TNNI3K-RELATED"/>
    <property type="match status" value="1"/>
</dbReference>
<comment type="caution">
    <text evidence="4">The sequence shown here is derived from an EMBL/GenBank/DDBJ whole genome shotgun (WGS) entry which is preliminary data.</text>
</comment>
<dbReference type="InterPro" id="IPR000719">
    <property type="entry name" value="Prot_kinase_dom"/>
</dbReference>
<dbReference type="InterPro" id="IPR008271">
    <property type="entry name" value="Ser/Thr_kinase_AS"/>
</dbReference>
<dbReference type="GO" id="GO:0016301">
    <property type="term" value="F:kinase activity"/>
    <property type="evidence" value="ECO:0007669"/>
    <property type="project" value="UniProtKB-KW"/>
</dbReference>
<keyword evidence="4" id="KW-0418">Kinase</keyword>
<protein>
    <submittedName>
        <fullName evidence="4">Protein kinase</fullName>
    </submittedName>
</protein>
<dbReference type="SMART" id="SM00220">
    <property type="entry name" value="S_TKc"/>
    <property type="match status" value="1"/>
</dbReference>
<dbReference type="InterPro" id="IPR011009">
    <property type="entry name" value="Kinase-like_dom_sf"/>
</dbReference>
<evidence type="ECO:0000313" key="5">
    <source>
        <dbReference type="Proteomes" id="UP001207654"/>
    </source>
</evidence>
<dbReference type="Proteomes" id="UP001207654">
    <property type="component" value="Unassembled WGS sequence"/>
</dbReference>
<evidence type="ECO:0000256" key="2">
    <source>
        <dbReference type="SAM" id="Phobius"/>
    </source>
</evidence>
<evidence type="ECO:0000259" key="3">
    <source>
        <dbReference type="PROSITE" id="PS50011"/>
    </source>
</evidence>
<keyword evidence="2" id="KW-0472">Membrane</keyword>
<dbReference type="InterPro" id="IPR051681">
    <property type="entry name" value="Ser/Thr_Kinases-Pseudokinases"/>
</dbReference>
<dbReference type="Gene3D" id="1.10.510.10">
    <property type="entry name" value="Transferase(Phosphotransferase) domain 1"/>
    <property type="match status" value="1"/>
</dbReference>
<reference evidence="4 5" key="1">
    <citation type="submission" date="2022-11" db="EMBL/GenBank/DDBJ databases">
        <title>Minimal conservation of predation-associated metabolite biosynthetic gene clusters underscores biosynthetic potential of Myxococcota including descriptions for ten novel species: Archangium lansinium sp. nov., Myxococcus landrumus sp. nov., Nannocystis bai.</title>
        <authorList>
            <person name="Ahearne A."/>
            <person name="Stevens C."/>
            <person name="Phillips K."/>
        </authorList>
    </citation>
    <scope>NUCLEOTIDE SEQUENCE [LARGE SCALE GENOMIC DNA]</scope>
    <source>
        <strain evidence="4 5">MIWBW</strain>
    </source>
</reference>
<organism evidence="4 5">
    <name type="scientific">Archangium lansingense</name>
    <dbReference type="NCBI Taxonomy" id="2995310"/>
    <lineage>
        <taxon>Bacteria</taxon>
        <taxon>Pseudomonadati</taxon>
        <taxon>Myxococcota</taxon>
        <taxon>Myxococcia</taxon>
        <taxon>Myxococcales</taxon>
        <taxon>Cystobacterineae</taxon>
        <taxon>Archangiaceae</taxon>
        <taxon>Archangium</taxon>
    </lineage>
</organism>
<feature type="compositionally biased region" description="Low complexity" evidence="1">
    <location>
        <begin position="412"/>
        <end position="426"/>
    </location>
</feature>
<feature type="region of interest" description="Disordered" evidence="1">
    <location>
        <begin position="385"/>
        <end position="426"/>
    </location>
</feature>
<dbReference type="EMBL" id="JAPNKA010000001">
    <property type="protein sequence ID" value="MCY1083716.1"/>
    <property type="molecule type" value="Genomic_DNA"/>
</dbReference>
<evidence type="ECO:0000313" key="4">
    <source>
        <dbReference type="EMBL" id="MCY1083716.1"/>
    </source>
</evidence>
<evidence type="ECO:0000256" key="1">
    <source>
        <dbReference type="SAM" id="MobiDB-lite"/>
    </source>
</evidence>
<keyword evidence="4" id="KW-0808">Transferase</keyword>
<feature type="domain" description="Protein kinase" evidence="3">
    <location>
        <begin position="19"/>
        <end position="297"/>
    </location>
</feature>
<keyword evidence="2" id="KW-0812">Transmembrane</keyword>
<dbReference type="RefSeq" id="WP_267542238.1">
    <property type="nucleotide sequence ID" value="NZ_JAPNKA010000001.1"/>
</dbReference>
<sequence length="622" mass="68667">MRRPRRPDQLRTGHRVRDFRVVRRLGVGGFAFVFLMEREGQRYTMKMAARPASEKDPDQVDAWMRREVSSLEHLRHPHLLPVLEWGRWPEPETGYGYYVTPYISGSTFHVWRWRERAPLDRVVGVLCEQLKTLEALHEDKIVHRDVKADNLLVRQGDDTPFLIDFGTAHLPWARVLTEGLAPGTLYCQPPEAILFLASLLSEKPPPPGSRLEARPTADLYAFGVLLYEALTNCHPFSTRLPLDELLPTIASTPPVEPGQLAPEIPASLGALALRLLAKDPGQRPQNARAVREELERLREQEGRSTPWQAPAKRPSECAWVRERFPDVDMLEESPELELSAARELRPGETARMRSRWPVRLVTLAIGLGLLGIGWALLRLTRAPPREDGPRAEATAPAPPAPPEKGTQPVPSSPSETPPASSESTPSRLCSVLTRLLGGVAAAQLAGCVTTPTRPDPASYLAQCPPEAIATPVKLGFDSRENATFLETGTPASNDPIEEGGSMNVKPGPVTATMFAEVKGKEVETKVTGMAVTTPNRLYIQFDQMQLPDGTWWPICGVAVDDFTSYGVPTHAKEPIPGSVVDPAKVDKSPGNVVLNDPRFETVLQYPKGHPMPRLTTAPPDWL</sequence>
<name>A0ABT4APU5_9BACT</name>
<accession>A0ABT4APU5</accession>
<dbReference type="PROSITE" id="PS50011">
    <property type="entry name" value="PROTEIN_KINASE_DOM"/>
    <property type="match status" value="1"/>
</dbReference>
<gene>
    <name evidence="4" type="ORF">OV287_55685</name>
</gene>
<dbReference type="Pfam" id="PF00069">
    <property type="entry name" value="Pkinase"/>
    <property type="match status" value="1"/>
</dbReference>
<keyword evidence="2" id="KW-1133">Transmembrane helix</keyword>
<keyword evidence="5" id="KW-1185">Reference proteome</keyword>
<proteinExistence type="predicted"/>
<dbReference type="SUPFAM" id="SSF56112">
    <property type="entry name" value="Protein kinase-like (PK-like)"/>
    <property type="match status" value="1"/>
</dbReference>
<feature type="transmembrane region" description="Helical" evidence="2">
    <location>
        <begin position="21"/>
        <end position="36"/>
    </location>
</feature>
<dbReference type="PROSITE" id="PS00108">
    <property type="entry name" value="PROTEIN_KINASE_ST"/>
    <property type="match status" value="1"/>
</dbReference>
<dbReference type="Gene3D" id="3.30.200.20">
    <property type="entry name" value="Phosphorylase Kinase, domain 1"/>
    <property type="match status" value="1"/>
</dbReference>